<feature type="region of interest" description="Disordered" evidence="7">
    <location>
        <begin position="1"/>
        <end position="34"/>
    </location>
</feature>
<gene>
    <name evidence="9" type="ORF">AYI70_g6715</name>
</gene>
<dbReference type="Gene3D" id="1.10.10.10">
    <property type="entry name" value="Winged helix-like DNA-binding domain superfamily/Winged helix DNA-binding domain"/>
    <property type="match status" value="1"/>
</dbReference>
<dbReference type="STRING" id="133412.A0A1R1XNT1"/>
<dbReference type="InterPro" id="IPR012340">
    <property type="entry name" value="NA-bd_OB-fold"/>
</dbReference>
<dbReference type="Pfam" id="PF08784">
    <property type="entry name" value="RPA_C"/>
    <property type="match status" value="1"/>
</dbReference>
<evidence type="ECO:0000313" key="9">
    <source>
        <dbReference type="EMBL" id="OMJ16278.1"/>
    </source>
</evidence>
<comment type="similarity">
    <text evidence="2">Belongs to the replication factor A protein 2 family.</text>
</comment>
<dbReference type="GO" id="GO:0035861">
    <property type="term" value="C:site of double-strand break"/>
    <property type="evidence" value="ECO:0007669"/>
    <property type="project" value="TreeGrafter"/>
</dbReference>
<dbReference type="InterPro" id="IPR014892">
    <property type="entry name" value="RPA_C"/>
</dbReference>
<feature type="compositionally biased region" description="Gly residues" evidence="7">
    <location>
        <begin position="17"/>
        <end position="27"/>
    </location>
</feature>
<feature type="cross-link" description="Glycyl lysine isopeptide (Lys-Gly) (interchain with G-Cter in ubiquitin)" evidence="6">
    <location>
        <position position="31"/>
    </location>
</feature>
<evidence type="ECO:0000256" key="5">
    <source>
        <dbReference type="ARBA" id="ARBA00023242"/>
    </source>
</evidence>
<dbReference type="InterPro" id="IPR040260">
    <property type="entry name" value="RFA2-like"/>
</dbReference>
<dbReference type="PANTHER" id="PTHR13989">
    <property type="entry name" value="REPLICATION PROTEIN A-RELATED"/>
    <property type="match status" value="1"/>
</dbReference>
<evidence type="ECO:0000256" key="7">
    <source>
        <dbReference type="SAM" id="MobiDB-lite"/>
    </source>
</evidence>
<dbReference type="SUPFAM" id="SSF46785">
    <property type="entry name" value="Winged helix' DNA-binding domain"/>
    <property type="match status" value="1"/>
</dbReference>
<protein>
    <submittedName>
        <fullName evidence="9">Replication factor A protein 2</fullName>
    </submittedName>
</protein>
<dbReference type="PANTHER" id="PTHR13989:SF16">
    <property type="entry name" value="REPLICATION PROTEIN A2"/>
    <property type="match status" value="1"/>
</dbReference>
<feature type="domain" description="Replication protein A C-terminal" evidence="8">
    <location>
        <begin position="184"/>
        <end position="255"/>
    </location>
</feature>
<dbReference type="GO" id="GO:0006289">
    <property type="term" value="P:nucleotide-excision repair"/>
    <property type="evidence" value="ECO:0007669"/>
    <property type="project" value="TreeGrafter"/>
</dbReference>
<evidence type="ECO:0000256" key="6">
    <source>
        <dbReference type="PIRSR" id="PIRSR036949-1"/>
    </source>
</evidence>
<keyword evidence="5" id="KW-0539">Nucleus</keyword>
<dbReference type="CDD" id="cd04478">
    <property type="entry name" value="RPA2_DBD_D"/>
    <property type="match status" value="1"/>
</dbReference>
<dbReference type="GO" id="GO:0000781">
    <property type="term" value="C:chromosome, telomeric region"/>
    <property type="evidence" value="ECO:0007669"/>
    <property type="project" value="TreeGrafter"/>
</dbReference>
<dbReference type="AlphaFoldDB" id="A0A1R1XNT1"/>
<organism evidence="9 10">
    <name type="scientific">Smittium culicis</name>
    <dbReference type="NCBI Taxonomy" id="133412"/>
    <lineage>
        <taxon>Eukaryota</taxon>
        <taxon>Fungi</taxon>
        <taxon>Fungi incertae sedis</taxon>
        <taxon>Zoopagomycota</taxon>
        <taxon>Kickxellomycotina</taxon>
        <taxon>Harpellomycetes</taxon>
        <taxon>Harpellales</taxon>
        <taxon>Legeriomycetaceae</taxon>
        <taxon>Smittium</taxon>
    </lineage>
</organism>
<keyword evidence="10" id="KW-1185">Reference proteome</keyword>
<evidence type="ECO:0000256" key="3">
    <source>
        <dbReference type="ARBA" id="ARBA00022705"/>
    </source>
</evidence>
<dbReference type="GO" id="GO:0005662">
    <property type="term" value="C:DNA replication factor A complex"/>
    <property type="evidence" value="ECO:0007669"/>
    <property type="project" value="TreeGrafter"/>
</dbReference>
<comment type="caution">
    <text evidence="9">The sequence shown here is derived from an EMBL/GenBank/DDBJ whole genome shotgun (WGS) entry which is preliminary data.</text>
</comment>
<evidence type="ECO:0000259" key="8">
    <source>
        <dbReference type="Pfam" id="PF08784"/>
    </source>
</evidence>
<evidence type="ECO:0000256" key="4">
    <source>
        <dbReference type="ARBA" id="ARBA00023125"/>
    </source>
</evidence>
<evidence type="ECO:0000256" key="1">
    <source>
        <dbReference type="ARBA" id="ARBA00004123"/>
    </source>
</evidence>
<dbReference type="InterPro" id="IPR036390">
    <property type="entry name" value="WH_DNA-bd_sf"/>
</dbReference>
<accession>A0A1R1XNT1</accession>
<evidence type="ECO:0000313" key="10">
    <source>
        <dbReference type="Proteomes" id="UP000187283"/>
    </source>
</evidence>
<proteinExistence type="inferred from homology"/>
<reference evidence="9 10" key="1">
    <citation type="submission" date="2017-01" db="EMBL/GenBank/DDBJ databases">
        <authorList>
            <person name="Mah S.A."/>
            <person name="Swanson W.J."/>
            <person name="Moy G.W."/>
            <person name="Vacquier V.D."/>
        </authorList>
    </citation>
    <scope>NUCLEOTIDE SEQUENCE [LARGE SCALE GENOMIC DNA]</scope>
    <source>
        <strain evidence="9 10">GSMNP</strain>
    </source>
</reference>
<dbReference type="Gene3D" id="2.40.50.140">
    <property type="entry name" value="Nucleic acid-binding proteins"/>
    <property type="match status" value="1"/>
</dbReference>
<dbReference type="InterPro" id="IPR036388">
    <property type="entry name" value="WH-like_DNA-bd_sf"/>
</dbReference>
<dbReference type="InterPro" id="IPR014646">
    <property type="entry name" value="Rfa2/RPA32"/>
</dbReference>
<feature type="cross-link" description="Glycyl lysine isopeptide (Lys-Gly) (interchain with G-Cter in ubiquitin)" evidence="6">
    <location>
        <position position="30"/>
    </location>
</feature>
<dbReference type="OrthoDB" id="25571at2759"/>
<keyword evidence="3" id="KW-0235">DNA replication</keyword>
<dbReference type="Proteomes" id="UP000187283">
    <property type="component" value="Unassembled WGS sequence"/>
</dbReference>
<dbReference type="GO" id="GO:0000724">
    <property type="term" value="P:double-strand break repair via homologous recombination"/>
    <property type="evidence" value="ECO:0007669"/>
    <property type="project" value="TreeGrafter"/>
</dbReference>
<dbReference type="SUPFAM" id="SSF50249">
    <property type="entry name" value="Nucleic acid-binding proteins"/>
    <property type="match status" value="1"/>
</dbReference>
<comment type="subcellular location">
    <subcellularLocation>
        <location evidence="1">Nucleus</location>
    </subcellularLocation>
</comment>
<dbReference type="GO" id="GO:0003697">
    <property type="term" value="F:single-stranded DNA binding"/>
    <property type="evidence" value="ECO:0007669"/>
    <property type="project" value="TreeGrafter"/>
</dbReference>
<dbReference type="PIRSF" id="PIRSF036949">
    <property type="entry name" value="RPA32"/>
    <property type="match status" value="1"/>
</dbReference>
<dbReference type="GO" id="GO:0006260">
    <property type="term" value="P:DNA replication"/>
    <property type="evidence" value="ECO:0007669"/>
    <property type="project" value="UniProtKB-KW"/>
</dbReference>
<keyword evidence="4" id="KW-0238">DNA-binding</keyword>
<sequence>MSNYNNDGMYSSQSNQYGGGFSQGGGDGSKKDNYSQQTMVPVTIKMLHGVDVSNPDKPFILDNHEVKNVMLIGVIRNINQQTTMTQYTLEDGTGTLDIKMWTTQGFDSDNLQSGEASNTAVSVGSYAKVCGDFRLFNNRIHVLAHSVKPLTDFNELSHFGLQAIYVHLSRTRGANSLASKGFGGNSTVMEPSFNGSNSSVLKQVYEYINSFDSKMEGVSITEIERQLGPAITPQMIKDATYKLVDQGNIYTVMDDCHFISTHSGI</sequence>
<dbReference type="EMBL" id="LSSN01002386">
    <property type="protein sequence ID" value="OMJ16278.1"/>
    <property type="molecule type" value="Genomic_DNA"/>
</dbReference>
<evidence type="ECO:0000256" key="2">
    <source>
        <dbReference type="ARBA" id="ARBA00007815"/>
    </source>
</evidence>
<name>A0A1R1XNT1_9FUNG</name>